<feature type="binding site" evidence="10">
    <location>
        <position position="97"/>
    </location>
    <ligand>
        <name>Zn(2+)</name>
        <dbReference type="ChEBI" id="CHEBI:29105"/>
        <label>2</label>
    </ligand>
</feature>
<evidence type="ECO:0000256" key="2">
    <source>
        <dbReference type="ARBA" id="ARBA00011730"/>
    </source>
</evidence>
<dbReference type="GO" id="GO:0006283">
    <property type="term" value="P:transcription-coupled nucleotide-excision repair"/>
    <property type="evidence" value="ECO:0007669"/>
    <property type="project" value="TreeGrafter"/>
</dbReference>
<dbReference type="PANTHER" id="PTHR11239:SF1">
    <property type="entry name" value="DNA-DIRECTED RNA POLYMERASE II SUBUNIT RPB9"/>
    <property type="match status" value="1"/>
</dbReference>
<dbReference type="FunFam" id="2.20.25.10:FF:000008">
    <property type="entry name" value="DNA-directed RNA polymerase II subunit RPB9"/>
    <property type="match status" value="1"/>
</dbReference>
<evidence type="ECO:0000313" key="16">
    <source>
        <dbReference type="Proteomes" id="UP000275078"/>
    </source>
</evidence>
<feature type="binding site" evidence="10">
    <location>
        <position position="48"/>
    </location>
    <ligand>
        <name>Zn(2+)</name>
        <dbReference type="ChEBI" id="CHEBI:29105"/>
        <label>1</label>
    </ligand>
</feature>
<keyword evidence="6 10" id="KW-0862">Zinc</keyword>
<dbReference type="GO" id="GO:0001193">
    <property type="term" value="P:maintenance of transcriptional fidelity during transcription elongation by RNA polymerase II"/>
    <property type="evidence" value="ECO:0007669"/>
    <property type="project" value="TreeGrafter"/>
</dbReference>
<evidence type="ECO:0000256" key="6">
    <source>
        <dbReference type="ARBA" id="ARBA00022833"/>
    </source>
</evidence>
<evidence type="ECO:0000256" key="8">
    <source>
        <dbReference type="ARBA" id="ARBA00023242"/>
    </source>
</evidence>
<dbReference type="EMBL" id="ML119684">
    <property type="protein sequence ID" value="RPA80886.1"/>
    <property type="molecule type" value="Genomic_DNA"/>
</dbReference>
<comment type="subunit">
    <text evidence="2">Component of the RNA polymerase II (Pol II) complex consisting of 12 subunits.</text>
</comment>
<feature type="region of interest" description="Disordered" evidence="13">
    <location>
        <begin position="74"/>
        <end position="94"/>
    </location>
</feature>
<name>A0A3N4I633_ASCIM</name>
<dbReference type="GO" id="GO:0006367">
    <property type="term" value="P:transcription initiation at RNA polymerase II promoter"/>
    <property type="evidence" value="ECO:0007669"/>
    <property type="project" value="TreeGrafter"/>
</dbReference>
<feature type="zinc finger region" description="C4-type" evidence="11">
    <location>
        <begin position="26"/>
        <end position="51"/>
    </location>
</feature>
<evidence type="ECO:0000256" key="5">
    <source>
        <dbReference type="ARBA" id="ARBA00022771"/>
    </source>
</evidence>
<keyword evidence="5 11" id="KW-0863">Zinc-finger</keyword>
<keyword evidence="16" id="KW-1185">Reference proteome</keyword>
<dbReference type="Pfam" id="PF02150">
    <property type="entry name" value="Zn_ribbon_RPB9"/>
    <property type="match status" value="1"/>
</dbReference>
<feature type="binding site" evidence="10">
    <location>
        <position position="94"/>
    </location>
    <ligand>
        <name>Zn(2+)</name>
        <dbReference type="ChEBI" id="CHEBI:29105"/>
        <label>2</label>
    </ligand>
</feature>
<evidence type="ECO:0000256" key="1">
    <source>
        <dbReference type="ARBA" id="ARBA00004604"/>
    </source>
</evidence>
<dbReference type="CDD" id="cd10508">
    <property type="entry name" value="Zn-ribbon_RPB9"/>
    <property type="match status" value="1"/>
</dbReference>
<dbReference type="InterPro" id="IPR012164">
    <property type="entry name" value="Rpa12/Rpb9/Rpc10/TFS"/>
</dbReference>
<dbReference type="GO" id="GO:0008270">
    <property type="term" value="F:zinc ion binding"/>
    <property type="evidence" value="ECO:0007669"/>
    <property type="project" value="UniProtKB-KW"/>
</dbReference>
<dbReference type="Proteomes" id="UP000275078">
    <property type="component" value="Unassembled WGS sequence"/>
</dbReference>
<feature type="binding site" evidence="10">
    <location>
        <position position="26"/>
    </location>
    <ligand>
        <name>Zn(2+)</name>
        <dbReference type="ChEBI" id="CHEBI:29105"/>
        <label>1</label>
    </ligand>
</feature>
<keyword evidence="4 10" id="KW-0479">Metal-binding</keyword>
<dbReference type="SUPFAM" id="SSF57783">
    <property type="entry name" value="Zinc beta-ribbon"/>
    <property type="match status" value="2"/>
</dbReference>
<keyword evidence="3 9" id="KW-0240">DNA-directed RNA polymerase</keyword>
<dbReference type="OrthoDB" id="282270at2759"/>
<dbReference type="Pfam" id="PF01096">
    <property type="entry name" value="Zn_ribbon_TFIIS"/>
    <property type="match status" value="1"/>
</dbReference>
<gene>
    <name evidence="15" type="ORF">BJ508DRAFT_415146</name>
</gene>
<dbReference type="PANTHER" id="PTHR11239">
    <property type="entry name" value="DNA-DIRECTED RNA POLYMERASE"/>
    <property type="match status" value="1"/>
</dbReference>
<dbReference type="Gene3D" id="2.20.25.10">
    <property type="match status" value="2"/>
</dbReference>
<dbReference type="GO" id="GO:0005730">
    <property type="term" value="C:nucleolus"/>
    <property type="evidence" value="ECO:0007669"/>
    <property type="project" value="UniProtKB-SubCell"/>
</dbReference>
<accession>A0A3N4I633</accession>
<comment type="subcellular location">
    <subcellularLocation>
        <location evidence="1">Nucleus</location>
        <location evidence="1">Nucleolus</location>
    </subcellularLocation>
</comment>
<evidence type="ECO:0000313" key="15">
    <source>
        <dbReference type="EMBL" id="RPA80886.1"/>
    </source>
</evidence>
<keyword evidence="8 9" id="KW-0539">Nucleus</keyword>
<dbReference type="AlphaFoldDB" id="A0A3N4I633"/>
<dbReference type="GO" id="GO:0003676">
    <property type="term" value="F:nucleic acid binding"/>
    <property type="evidence" value="ECO:0007669"/>
    <property type="project" value="InterPro"/>
</dbReference>
<dbReference type="InterPro" id="IPR034012">
    <property type="entry name" value="Zn_ribbon_RPB9_C"/>
</dbReference>
<protein>
    <recommendedName>
        <fullName evidence="9">DNA-directed RNA polymerase subunit</fullName>
    </recommendedName>
</protein>
<dbReference type="SMART" id="SM00661">
    <property type="entry name" value="RPOL9"/>
    <property type="match status" value="1"/>
</dbReference>
<dbReference type="InterPro" id="IPR001222">
    <property type="entry name" value="Znf_TFIIS"/>
</dbReference>
<keyword evidence="7 9" id="KW-0804">Transcription</keyword>
<evidence type="ECO:0000256" key="7">
    <source>
        <dbReference type="ARBA" id="ARBA00023163"/>
    </source>
</evidence>
<dbReference type="SMART" id="SM00440">
    <property type="entry name" value="ZnF_C2C2"/>
    <property type="match status" value="1"/>
</dbReference>
<evidence type="ECO:0000256" key="3">
    <source>
        <dbReference type="ARBA" id="ARBA00022478"/>
    </source>
</evidence>
<evidence type="ECO:0000256" key="12">
    <source>
        <dbReference type="RuleBase" id="RU003474"/>
    </source>
</evidence>
<dbReference type="FunFam" id="2.20.25.10:FF:000016">
    <property type="entry name" value="DNA-directed RNA polymerase II subunit RPB9"/>
    <property type="match status" value="1"/>
</dbReference>
<feature type="binding site" evidence="10">
    <location>
        <position position="125"/>
    </location>
    <ligand>
        <name>Zn(2+)</name>
        <dbReference type="ChEBI" id="CHEBI:29105"/>
        <label>2</label>
    </ligand>
</feature>
<dbReference type="PROSITE" id="PS51133">
    <property type="entry name" value="ZF_TFIIS_2"/>
    <property type="match status" value="1"/>
</dbReference>
<proteinExistence type="inferred from homology"/>
<feature type="binding site" evidence="10">
    <location>
        <position position="51"/>
    </location>
    <ligand>
        <name>Zn(2+)</name>
        <dbReference type="ChEBI" id="CHEBI:29105"/>
        <label>1</label>
    </ligand>
</feature>
<feature type="binding site" evidence="10">
    <location>
        <position position="122"/>
    </location>
    <ligand>
        <name>Zn(2+)</name>
        <dbReference type="ChEBI" id="CHEBI:29105"/>
        <label>2</label>
    </ligand>
</feature>
<reference evidence="15 16" key="1">
    <citation type="journal article" date="2018" name="Nat. Ecol. Evol.">
        <title>Pezizomycetes genomes reveal the molecular basis of ectomycorrhizal truffle lifestyle.</title>
        <authorList>
            <person name="Murat C."/>
            <person name="Payen T."/>
            <person name="Noel B."/>
            <person name="Kuo A."/>
            <person name="Morin E."/>
            <person name="Chen J."/>
            <person name="Kohler A."/>
            <person name="Krizsan K."/>
            <person name="Balestrini R."/>
            <person name="Da Silva C."/>
            <person name="Montanini B."/>
            <person name="Hainaut M."/>
            <person name="Levati E."/>
            <person name="Barry K.W."/>
            <person name="Belfiori B."/>
            <person name="Cichocki N."/>
            <person name="Clum A."/>
            <person name="Dockter R.B."/>
            <person name="Fauchery L."/>
            <person name="Guy J."/>
            <person name="Iotti M."/>
            <person name="Le Tacon F."/>
            <person name="Lindquist E.A."/>
            <person name="Lipzen A."/>
            <person name="Malagnac F."/>
            <person name="Mello A."/>
            <person name="Molinier V."/>
            <person name="Miyauchi S."/>
            <person name="Poulain J."/>
            <person name="Riccioni C."/>
            <person name="Rubini A."/>
            <person name="Sitrit Y."/>
            <person name="Splivallo R."/>
            <person name="Traeger S."/>
            <person name="Wang M."/>
            <person name="Zifcakova L."/>
            <person name="Wipf D."/>
            <person name="Zambonelli A."/>
            <person name="Paolocci F."/>
            <person name="Nowrousian M."/>
            <person name="Ottonello S."/>
            <person name="Baldrian P."/>
            <person name="Spatafora J.W."/>
            <person name="Henrissat B."/>
            <person name="Nagy L.G."/>
            <person name="Aury J.M."/>
            <person name="Wincker P."/>
            <person name="Grigoriev I.V."/>
            <person name="Bonfante P."/>
            <person name="Martin F.M."/>
        </authorList>
    </citation>
    <scope>NUCLEOTIDE SEQUENCE [LARGE SCALE GENOMIC DNA]</scope>
    <source>
        <strain evidence="15 16">RN42</strain>
    </source>
</reference>
<feature type="binding site" evidence="10">
    <location>
        <position position="29"/>
    </location>
    <ligand>
        <name>Zn(2+)</name>
        <dbReference type="ChEBI" id="CHEBI:29105"/>
        <label>1</label>
    </ligand>
</feature>
<organism evidence="15 16">
    <name type="scientific">Ascobolus immersus RN42</name>
    <dbReference type="NCBI Taxonomy" id="1160509"/>
    <lineage>
        <taxon>Eukaryota</taxon>
        <taxon>Fungi</taxon>
        <taxon>Dikarya</taxon>
        <taxon>Ascomycota</taxon>
        <taxon>Pezizomycotina</taxon>
        <taxon>Pezizomycetes</taxon>
        <taxon>Pezizales</taxon>
        <taxon>Ascobolaceae</taxon>
        <taxon>Ascobolus</taxon>
    </lineage>
</organism>
<comment type="function">
    <text evidence="9">DNA-dependent RNA polymerase catalyzes the transcription of DNA into RNA using the four ribonucleoside triphosphates as substrates.</text>
</comment>
<evidence type="ECO:0000256" key="4">
    <source>
        <dbReference type="ARBA" id="ARBA00022723"/>
    </source>
</evidence>
<dbReference type="InterPro" id="IPR001529">
    <property type="entry name" value="Zn_ribbon_RPB9"/>
</dbReference>
<feature type="domain" description="TFIIS-type" evidence="14">
    <location>
        <begin position="90"/>
        <end position="132"/>
    </location>
</feature>
<evidence type="ECO:0000256" key="13">
    <source>
        <dbReference type="SAM" id="MobiDB-lite"/>
    </source>
</evidence>
<evidence type="ECO:0000256" key="11">
    <source>
        <dbReference type="PIRSR" id="PIRSR005586-2"/>
    </source>
</evidence>
<evidence type="ECO:0000256" key="10">
    <source>
        <dbReference type="PIRSR" id="PIRSR005586-1"/>
    </source>
</evidence>
<comment type="similarity">
    <text evidence="9 12">Belongs to the archaeal rpoM/eukaryotic RPA12/RPB9/RPC11 RNA polymerase family.</text>
</comment>
<evidence type="ECO:0000259" key="14">
    <source>
        <dbReference type="PROSITE" id="PS51133"/>
    </source>
</evidence>
<evidence type="ECO:0000256" key="9">
    <source>
        <dbReference type="PIRNR" id="PIRNR005586"/>
    </source>
</evidence>
<dbReference type="STRING" id="1160509.A0A3N4I633"/>
<dbReference type="PIRSF" id="PIRSF005586">
    <property type="entry name" value="RNApol_RpoM"/>
    <property type="match status" value="1"/>
</dbReference>
<sequence>MSMSPTPQPQQEEADRDDAAVSFRFCRECSNMLYPKEDREAFRLVYRCRTCPYVEHATTGCVYRNNLSSQAGETAGVTTEVGSDPTLPRAQKECPSCGHPEAVFFQSQQRREDTKMRLFYVCCGCGRIHNKEDY</sequence>
<dbReference type="GO" id="GO:0003899">
    <property type="term" value="F:DNA-directed RNA polymerase activity"/>
    <property type="evidence" value="ECO:0007669"/>
    <property type="project" value="InterPro"/>
</dbReference>
<dbReference type="GO" id="GO:0005665">
    <property type="term" value="C:RNA polymerase II, core complex"/>
    <property type="evidence" value="ECO:0007669"/>
    <property type="project" value="TreeGrafter"/>
</dbReference>